<reference evidence="1" key="1">
    <citation type="submission" date="2020-11" db="EMBL/GenBank/DDBJ databases">
        <authorList>
            <person name="Tran Van P."/>
        </authorList>
    </citation>
    <scope>NUCLEOTIDE SEQUENCE</scope>
</reference>
<sequence>MELNLEGSLTRGSNGPRIRGKANEIFLYVCDALSLRSGRRHPYRINTWVEFRGSSPMLLCTGDGVIKPPRDSNLDLAR</sequence>
<proteinExistence type="predicted"/>
<dbReference type="AlphaFoldDB" id="A0A7R9CFJ5"/>
<accession>A0A7R9CFJ5</accession>
<gene>
    <name evidence="1" type="ORF">TCEB3V08_LOCUS1714</name>
</gene>
<organism evidence="1">
    <name type="scientific">Timema cristinae</name>
    <name type="common">Walking stick</name>
    <dbReference type="NCBI Taxonomy" id="61476"/>
    <lineage>
        <taxon>Eukaryota</taxon>
        <taxon>Metazoa</taxon>
        <taxon>Ecdysozoa</taxon>
        <taxon>Arthropoda</taxon>
        <taxon>Hexapoda</taxon>
        <taxon>Insecta</taxon>
        <taxon>Pterygota</taxon>
        <taxon>Neoptera</taxon>
        <taxon>Polyneoptera</taxon>
        <taxon>Phasmatodea</taxon>
        <taxon>Timematodea</taxon>
        <taxon>Timematoidea</taxon>
        <taxon>Timematidae</taxon>
        <taxon>Timema</taxon>
    </lineage>
</organism>
<protein>
    <submittedName>
        <fullName evidence="1">Uncharacterized protein</fullName>
    </submittedName>
</protein>
<dbReference type="EMBL" id="OC316791">
    <property type="protein sequence ID" value="CAD7393754.1"/>
    <property type="molecule type" value="Genomic_DNA"/>
</dbReference>
<evidence type="ECO:0000313" key="1">
    <source>
        <dbReference type="EMBL" id="CAD7393754.1"/>
    </source>
</evidence>
<name>A0A7R9CFJ5_TIMCR</name>